<evidence type="ECO:0000256" key="6">
    <source>
        <dbReference type="ARBA" id="ARBA00023274"/>
    </source>
</evidence>
<comment type="caution">
    <text evidence="13">The sequence shown here is derived from an EMBL/GenBank/DDBJ whole genome shotgun (WGS) entry which is preliminary data.</text>
</comment>
<evidence type="ECO:0000256" key="5">
    <source>
        <dbReference type="ARBA" id="ARBA00022980"/>
    </source>
</evidence>
<comment type="PTM">
    <text evidence="7 9">One or more lysine residues are methylated.</text>
</comment>
<dbReference type="SMART" id="SM00649">
    <property type="entry name" value="RL11"/>
    <property type="match status" value="1"/>
</dbReference>
<dbReference type="InterPro" id="IPR000911">
    <property type="entry name" value="Ribosomal_uL11"/>
</dbReference>
<evidence type="ECO:0000256" key="8">
    <source>
        <dbReference type="RuleBase" id="RU003978"/>
    </source>
</evidence>
<comment type="function">
    <text evidence="7 9">Forms part of the ribosomal stalk which helps the ribosome interact with GTP-bound translation factors.</text>
</comment>
<reference evidence="13" key="2">
    <citation type="journal article" date="2021" name="PeerJ">
        <title>Extensive microbial diversity within the chicken gut microbiome revealed by metagenomics and culture.</title>
        <authorList>
            <person name="Gilroy R."/>
            <person name="Ravi A."/>
            <person name="Getino M."/>
            <person name="Pursley I."/>
            <person name="Horton D.L."/>
            <person name="Alikhan N.F."/>
            <person name="Baker D."/>
            <person name="Gharbi K."/>
            <person name="Hall N."/>
            <person name="Watson M."/>
            <person name="Adriaenssens E.M."/>
            <person name="Foster-Nyarko E."/>
            <person name="Jarju S."/>
            <person name="Secka A."/>
            <person name="Antonio M."/>
            <person name="Oren A."/>
            <person name="Chaudhuri R.R."/>
            <person name="La Ragione R."/>
            <person name="Hildebrand F."/>
            <person name="Pallen M.J."/>
        </authorList>
    </citation>
    <scope>NUCLEOTIDE SEQUENCE</scope>
    <source>
        <strain evidence="13">CHK165-10780</strain>
    </source>
</reference>
<feature type="compositionally biased region" description="Basic and acidic residues" evidence="10">
    <location>
        <begin position="174"/>
        <end position="195"/>
    </location>
</feature>
<feature type="domain" description="Large ribosomal subunit protein uL11 C-terminal" evidence="11">
    <location>
        <begin position="71"/>
        <end position="139"/>
    </location>
</feature>
<protein>
    <recommendedName>
        <fullName evidence="7">Large ribosomal subunit protein uL11</fullName>
    </recommendedName>
</protein>
<dbReference type="InterPro" id="IPR036796">
    <property type="entry name" value="Ribosomal_uL11_N_sf"/>
</dbReference>
<dbReference type="Gene3D" id="1.10.10.250">
    <property type="entry name" value="Ribosomal protein L11, C-terminal domain"/>
    <property type="match status" value="1"/>
</dbReference>
<dbReference type="InterPro" id="IPR020785">
    <property type="entry name" value="Ribosomal_uL11_CS"/>
</dbReference>
<dbReference type="GO" id="GO:0003735">
    <property type="term" value="F:structural constituent of ribosome"/>
    <property type="evidence" value="ECO:0007669"/>
    <property type="project" value="InterPro"/>
</dbReference>
<evidence type="ECO:0000256" key="9">
    <source>
        <dbReference type="RuleBase" id="RU003979"/>
    </source>
</evidence>
<evidence type="ECO:0000256" key="7">
    <source>
        <dbReference type="HAMAP-Rule" id="MF_00736"/>
    </source>
</evidence>
<keyword evidence="3 7" id="KW-0699">rRNA-binding</keyword>
<dbReference type="EMBL" id="DVFU01000079">
    <property type="protein sequence ID" value="HIQ64925.1"/>
    <property type="molecule type" value="Genomic_DNA"/>
</dbReference>
<name>A0A9D1CKK9_9FIRM</name>
<dbReference type="GO" id="GO:0006412">
    <property type="term" value="P:translation"/>
    <property type="evidence" value="ECO:0007669"/>
    <property type="project" value="UniProtKB-UniRule"/>
</dbReference>
<comment type="similarity">
    <text evidence="1 7 8">Belongs to the universal ribosomal protein uL11 family.</text>
</comment>
<dbReference type="PANTHER" id="PTHR11661">
    <property type="entry name" value="60S RIBOSOMAL PROTEIN L12"/>
    <property type="match status" value="1"/>
</dbReference>
<reference evidence="13" key="1">
    <citation type="submission" date="2020-10" db="EMBL/GenBank/DDBJ databases">
        <authorList>
            <person name="Gilroy R."/>
        </authorList>
    </citation>
    <scope>NUCLEOTIDE SEQUENCE</scope>
    <source>
        <strain evidence="13">CHK165-10780</strain>
    </source>
</reference>
<dbReference type="HAMAP" id="MF_00736">
    <property type="entry name" value="Ribosomal_uL11"/>
    <property type="match status" value="1"/>
</dbReference>
<dbReference type="GO" id="GO:0015934">
    <property type="term" value="C:large ribosomal subunit"/>
    <property type="evidence" value="ECO:0007669"/>
    <property type="project" value="TreeGrafter"/>
</dbReference>
<dbReference type="AlphaFoldDB" id="A0A9D1CKK9"/>
<evidence type="ECO:0000259" key="12">
    <source>
        <dbReference type="Pfam" id="PF03946"/>
    </source>
</evidence>
<dbReference type="Pfam" id="PF00298">
    <property type="entry name" value="Ribosomal_L11"/>
    <property type="match status" value="1"/>
</dbReference>
<dbReference type="Proteomes" id="UP000886725">
    <property type="component" value="Unassembled WGS sequence"/>
</dbReference>
<sequence length="195" mass="21340">MAKQITRELTLQIPAGKATPAPPIGTALGPLGINLQEFCTKYNEATRDKMGDILPAKITVYEDRTFDFVIKTPPTANLLKKYAHIDKGSVKGANHIVATLTKEQIREIAEIKLPDLNAYDIEAAMKIVEGTARNMGIAVKGVNDAELASQEKEALEEEKEQAEREAELAELEAETGKEAPEVPVIEEKKDSNEEA</sequence>
<dbReference type="Gene3D" id="3.30.1550.10">
    <property type="entry name" value="Ribosomal protein L11/L12, N-terminal domain"/>
    <property type="match status" value="1"/>
</dbReference>
<dbReference type="SUPFAM" id="SSF46906">
    <property type="entry name" value="Ribosomal protein L11, C-terminal domain"/>
    <property type="match status" value="1"/>
</dbReference>
<comment type="subunit">
    <text evidence="7">Part of the ribosomal stalk of the 50S ribosomal subunit. Interacts with L10 and the large rRNA to form the base of the stalk. L10 forms an elongated spine to which L12 dimers bind in a sequential fashion forming a multimeric L10(L12)X complex.</text>
</comment>
<dbReference type="InterPro" id="IPR006519">
    <property type="entry name" value="Ribosomal_uL11_bac-typ"/>
</dbReference>
<dbReference type="SUPFAM" id="SSF54747">
    <property type="entry name" value="Ribosomal L11/L12e N-terminal domain"/>
    <property type="match status" value="1"/>
</dbReference>
<dbReference type="InterPro" id="IPR020784">
    <property type="entry name" value="Ribosomal_uL11_N"/>
</dbReference>
<dbReference type="FunFam" id="1.10.10.250:FF:000001">
    <property type="entry name" value="50S ribosomal protein L11"/>
    <property type="match status" value="1"/>
</dbReference>
<keyword evidence="2 7" id="KW-0488">Methylation</keyword>
<evidence type="ECO:0000256" key="10">
    <source>
        <dbReference type="SAM" id="MobiDB-lite"/>
    </source>
</evidence>
<evidence type="ECO:0000256" key="3">
    <source>
        <dbReference type="ARBA" id="ARBA00022730"/>
    </source>
</evidence>
<dbReference type="CDD" id="cd00349">
    <property type="entry name" value="Ribosomal_L11"/>
    <property type="match status" value="1"/>
</dbReference>
<dbReference type="PANTHER" id="PTHR11661:SF1">
    <property type="entry name" value="LARGE RIBOSOMAL SUBUNIT PROTEIN UL11M"/>
    <property type="match status" value="1"/>
</dbReference>
<dbReference type="GO" id="GO:0070180">
    <property type="term" value="F:large ribosomal subunit rRNA binding"/>
    <property type="evidence" value="ECO:0007669"/>
    <property type="project" value="UniProtKB-UniRule"/>
</dbReference>
<dbReference type="NCBIfam" id="TIGR01632">
    <property type="entry name" value="L11_bact"/>
    <property type="match status" value="1"/>
</dbReference>
<evidence type="ECO:0000256" key="2">
    <source>
        <dbReference type="ARBA" id="ARBA00022481"/>
    </source>
</evidence>
<dbReference type="InterPro" id="IPR020783">
    <property type="entry name" value="Ribosomal_uL11_C"/>
</dbReference>
<organism evidence="13 14">
    <name type="scientific">Candidatus Faecenecus gallistercoris</name>
    <dbReference type="NCBI Taxonomy" id="2840793"/>
    <lineage>
        <taxon>Bacteria</taxon>
        <taxon>Bacillati</taxon>
        <taxon>Bacillota</taxon>
        <taxon>Bacillota incertae sedis</taxon>
        <taxon>Candidatus Faecenecus</taxon>
    </lineage>
</organism>
<dbReference type="PROSITE" id="PS00359">
    <property type="entry name" value="RIBOSOMAL_L11"/>
    <property type="match status" value="1"/>
</dbReference>
<evidence type="ECO:0000313" key="14">
    <source>
        <dbReference type="Proteomes" id="UP000886725"/>
    </source>
</evidence>
<keyword evidence="5 7" id="KW-0689">Ribosomal protein</keyword>
<evidence type="ECO:0000313" key="13">
    <source>
        <dbReference type="EMBL" id="HIQ64925.1"/>
    </source>
</evidence>
<evidence type="ECO:0000256" key="4">
    <source>
        <dbReference type="ARBA" id="ARBA00022884"/>
    </source>
</evidence>
<feature type="region of interest" description="Disordered" evidence="10">
    <location>
        <begin position="150"/>
        <end position="195"/>
    </location>
</feature>
<gene>
    <name evidence="7 13" type="primary">rplK</name>
    <name evidence="13" type="ORF">IAC85_04210</name>
</gene>
<evidence type="ECO:0000256" key="1">
    <source>
        <dbReference type="ARBA" id="ARBA00010537"/>
    </source>
</evidence>
<keyword evidence="4 7" id="KW-0694">RNA-binding</keyword>
<dbReference type="InterPro" id="IPR036769">
    <property type="entry name" value="Ribosomal_uL11_C_sf"/>
</dbReference>
<evidence type="ECO:0000259" key="11">
    <source>
        <dbReference type="Pfam" id="PF00298"/>
    </source>
</evidence>
<dbReference type="Pfam" id="PF03946">
    <property type="entry name" value="Ribosomal_L11_N"/>
    <property type="match status" value="1"/>
</dbReference>
<feature type="domain" description="Large ribosomal subunit protein uL11 N-terminal" evidence="12">
    <location>
        <begin position="10"/>
        <end position="66"/>
    </location>
</feature>
<keyword evidence="6 7" id="KW-0687">Ribonucleoprotein</keyword>
<proteinExistence type="inferred from homology"/>
<accession>A0A9D1CKK9</accession>